<proteinExistence type="predicted"/>
<dbReference type="RefSeq" id="WP_166947357.1">
    <property type="nucleotide sequence ID" value="NZ_JAARLZ010000004.1"/>
</dbReference>
<dbReference type="PROSITE" id="PS51688">
    <property type="entry name" value="ICA"/>
    <property type="match status" value="1"/>
</dbReference>
<reference evidence="2 3" key="1">
    <citation type="submission" date="2020-03" db="EMBL/GenBank/DDBJ databases">
        <authorList>
            <person name="Lai Q."/>
        </authorList>
    </citation>
    <scope>NUCLEOTIDE SEQUENCE [LARGE SCALE GENOMIC DNA]</scope>
    <source>
        <strain evidence="2 3">CCUG 25036</strain>
    </source>
</reference>
<evidence type="ECO:0000259" key="1">
    <source>
        <dbReference type="PROSITE" id="PS51688"/>
    </source>
</evidence>
<gene>
    <name evidence="2" type="ORF">HBF25_08635</name>
</gene>
<dbReference type="Proteomes" id="UP000490980">
    <property type="component" value="Unassembled WGS sequence"/>
</dbReference>
<name>A0A7X5U9Q8_9GAMM</name>
<organism evidence="2 3">
    <name type="scientific">Luteibacter anthropi</name>
    <dbReference type="NCBI Taxonomy" id="564369"/>
    <lineage>
        <taxon>Bacteria</taxon>
        <taxon>Pseudomonadati</taxon>
        <taxon>Pseudomonadota</taxon>
        <taxon>Gammaproteobacteria</taxon>
        <taxon>Lysobacterales</taxon>
        <taxon>Rhodanobacteraceae</taxon>
        <taxon>Luteibacter</taxon>
    </lineage>
</organism>
<protein>
    <recommendedName>
        <fullName evidence="1">Peptidase S74 domain-containing protein</fullName>
    </recommendedName>
</protein>
<dbReference type="AlphaFoldDB" id="A0A7X5U9Q8"/>
<comment type="caution">
    <text evidence="2">The sequence shown here is derived from an EMBL/GenBank/DDBJ whole genome shotgun (WGS) entry which is preliminary data.</text>
</comment>
<evidence type="ECO:0000313" key="2">
    <source>
        <dbReference type="EMBL" id="NII06449.1"/>
    </source>
</evidence>
<feature type="domain" description="Peptidase S74" evidence="1">
    <location>
        <begin position="225"/>
        <end position="353"/>
    </location>
</feature>
<dbReference type="InterPro" id="IPR030392">
    <property type="entry name" value="S74_ICA"/>
</dbReference>
<accession>A0A7X5U9Q8</accession>
<evidence type="ECO:0000313" key="3">
    <source>
        <dbReference type="Proteomes" id="UP000490980"/>
    </source>
</evidence>
<keyword evidence="3" id="KW-1185">Reference proteome</keyword>
<dbReference type="EMBL" id="JAARLZ010000004">
    <property type="protein sequence ID" value="NII06449.1"/>
    <property type="molecule type" value="Genomic_DNA"/>
</dbReference>
<sequence>MAMNIQRINFDPIGGDSVTAAFRKLDLDVGEVVNAIDGDGSTTSGISNRLALAENKLGALGNVSTRNIGTSAGTVAAGDDARFLTVGTTPGTVAAGDDARITSALPKVNPTFSGGSGIGRTGVKFEYAFRVSNGNSDNGIGGAYGEWAGDLTPAVQIDCQAPSSHYMGIRWTHWGVKHLAAIHAYEGGAGSPTTLIGFHIAGKTNSHIFDSNGNAFFAGTLSQNSDYRIKANASSLSAPEVAAGLRVLNPLTYNDTRRPATDRPLVGLFAHELQAQFPLLVDGEKDAVQTEMVWVGDTTPYLPGMEPSDYTPPHQESRQMPLLQNVNYVGLVPYLIAGWQHSDQRLGALEAEIGALRTQVEALLAR</sequence>